<dbReference type="EMBL" id="DXEL01000056">
    <property type="protein sequence ID" value="HIX75011.1"/>
    <property type="molecule type" value="Genomic_DNA"/>
</dbReference>
<dbReference type="Proteomes" id="UP000886740">
    <property type="component" value="Unassembled WGS sequence"/>
</dbReference>
<protein>
    <submittedName>
        <fullName evidence="2">Secondary thiamine-phosphate synthase enzyme YjbQ</fullName>
    </submittedName>
</protein>
<dbReference type="AlphaFoldDB" id="A0A9D2BG72"/>
<gene>
    <name evidence="2" type="ORF">H9977_08290</name>
</gene>
<reference evidence="2" key="2">
    <citation type="submission" date="2021-04" db="EMBL/GenBank/DDBJ databases">
        <authorList>
            <person name="Gilroy R."/>
        </authorList>
    </citation>
    <scope>NUCLEOTIDE SEQUENCE</scope>
    <source>
        <strain evidence="2">ChiGjej6B6-14162</strain>
    </source>
</reference>
<dbReference type="PANTHER" id="PTHR30615:SF8">
    <property type="entry name" value="UPF0047 PROTEIN C4A8.02C"/>
    <property type="match status" value="1"/>
</dbReference>
<dbReference type="Gene3D" id="2.60.120.460">
    <property type="entry name" value="YjbQ-like"/>
    <property type="match status" value="1"/>
</dbReference>
<sequence length="136" mass="15305">MIQQTEFSLRPHKRGFHLITGEVLAQLPDLPEFGLLHLFIKHTSAALSINENADPDVQTDLAALFDHLVKEREPYYTHNDEGDDDMPAHGKSTLVGTSISIPITHHRLNLGIWQGIYLCEFRNRGGARKIVATIIQ</sequence>
<dbReference type="InterPro" id="IPR035917">
    <property type="entry name" value="YjbQ-like_sf"/>
</dbReference>
<evidence type="ECO:0000256" key="1">
    <source>
        <dbReference type="ARBA" id="ARBA00005534"/>
    </source>
</evidence>
<reference evidence="2" key="1">
    <citation type="journal article" date="2021" name="PeerJ">
        <title>Extensive microbial diversity within the chicken gut microbiome revealed by metagenomics and culture.</title>
        <authorList>
            <person name="Gilroy R."/>
            <person name="Ravi A."/>
            <person name="Getino M."/>
            <person name="Pursley I."/>
            <person name="Horton D.L."/>
            <person name="Alikhan N.F."/>
            <person name="Baker D."/>
            <person name="Gharbi K."/>
            <person name="Hall N."/>
            <person name="Watson M."/>
            <person name="Adriaenssens E.M."/>
            <person name="Foster-Nyarko E."/>
            <person name="Jarju S."/>
            <person name="Secka A."/>
            <person name="Antonio M."/>
            <person name="Oren A."/>
            <person name="Chaudhuri R.R."/>
            <person name="La Ragione R."/>
            <person name="Hildebrand F."/>
            <person name="Pallen M.J."/>
        </authorList>
    </citation>
    <scope>NUCLEOTIDE SEQUENCE</scope>
    <source>
        <strain evidence="2">ChiGjej6B6-14162</strain>
    </source>
</reference>
<name>A0A9D2BG72_9BACT</name>
<dbReference type="PANTHER" id="PTHR30615">
    <property type="entry name" value="UNCHARACTERIZED PROTEIN YJBQ-RELATED"/>
    <property type="match status" value="1"/>
</dbReference>
<dbReference type="PIRSF" id="PIRSF004681">
    <property type="entry name" value="UCP004681"/>
    <property type="match status" value="1"/>
</dbReference>
<evidence type="ECO:0000313" key="3">
    <source>
        <dbReference type="Proteomes" id="UP000886740"/>
    </source>
</evidence>
<dbReference type="InterPro" id="IPR001602">
    <property type="entry name" value="UPF0047_YjbQ-like"/>
</dbReference>
<dbReference type="SUPFAM" id="SSF111038">
    <property type="entry name" value="YjbQ-like"/>
    <property type="match status" value="1"/>
</dbReference>
<dbReference type="Pfam" id="PF01894">
    <property type="entry name" value="YjbQ"/>
    <property type="match status" value="1"/>
</dbReference>
<accession>A0A9D2BG72</accession>
<proteinExistence type="inferred from homology"/>
<comment type="similarity">
    <text evidence="1">Belongs to the UPF0047 family.</text>
</comment>
<organism evidence="2 3">
    <name type="scientific">Candidatus Parabacteroides intestinipullorum</name>
    <dbReference type="NCBI Taxonomy" id="2838723"/>
    <lineage>
        <taxon>Bacteria</taxon>
        <taxon>Pseudomonadati</taxon>
        <taxon>Bacteroidota</taxon>
        <taxon>Bacteroidia</taxon>
        <taxon>Bacteroidales</taxon>
        <taxon>Tannerellaceae</taxon>
        <taxon>Parabacteroides</taxon>
    </lineage>
</organism>
<evidence type="ECO:0000313" key="2">
    <source>
        <dbReference type="EMBL" id="HIX75011.1"/>
    </source>
</evidence>
<dbReference type="NCBIfam" id="TIGR00149">
    <property type="entry name" value="TIGR00149_YjbQ"/>
    <property type="match status" value="1"/>
</dbReference>
<comment type="caution">
    <text evidence="2">The sequence shown here is derived from an EMBL/GenBank/DDBJ whole genome shotgun (WGS) entry which is preliminary data.</text>
</comment>